<dbReference type="SMART" id="SM00481">
    <property type="entry name" value="POLIIIAc"/>
    <property type="match status" value="1"/>
</dbReference>
<organism evidence="2 3">
    <name type="scientific">Kribbella karoonensis</name>
    <dbReference type="NCBI Taxonomy" id="324851"/>
    <lineage>
        <taxon>Bacteria</taxon>
        <taxon>Bacillati</taxon>
        <taxon>Actinomycetota</taxon>
        <taxon>Actinomycetes</taxon>
        <taxon>Propionibacteriales</taxon>
        <taxon>Kribbellaceae</taxon>
        <taxon>Kribbella</taxon>
    </lineage>
</organism>
<dbReference type="Proteomes" id="UP001500190">
    <property type="component" value="Unassembled WGS sequence"/>
</dbReference>
<gene>
    <name evidence="2" type="ORF">GCM10009742_39080</name>
</gene>
<protein>
    <submittedName>
        <fullName evidence="2">PHP domain-containing protein</fullName>
    </submittedName>
</protein>
<evidence type="ECO:0000259" key="1">
    <source>
        <dbReference type="SMART" id="SM00481"/>
    </source>
</evidence>
<evidence type="ECO:0000313" key="2">
    <source>
        <dbReference type="EMBL" id="GAA1588781.1"/>
    </source>
</evidence>
<dbReference type="Gene3D" id="3.20.20.140">
    <property type="entry name" value="Metal-dependent hydrolases"/>
    <property type="match status" value="1"/>
</dbReference>
<dbReference type="InterPro" id="IPR004013">
    <property type="entry name" value="PHP_dom"/>
</dbReference>
<dbReference type="InterPro" id="IPR003141">
    <property type="entry name" value="Pol/His_phosphatase_N"/>
</dbReference>
<keyword evidence="3" id="KW-1185">Reference proteome</keyword>
<dbReference type="PANTHER" id="PTHR42924:SF3">
    <property type="entry name" value="POLYMERASE_HISTIDINOL PHOSPHATASE N-TERMINAL DOMAIN-CONTAINING PROTEIN"/>
    <property type="match status" value="1"/>
</dbReference>
<accession>A0ABN2DWD6</accession>
<sequence length="320" mass="34125">MYNYQASSVNADSISGDTDPAKGLGQLVRIDLHTHSNRSDGTDPVDVLIRHAQQAGLDVIALTDHDTADGWAEARRAAEELGIGFVPGLEISCKLNGISVHLLGYLPDPSYAPLAKDLRIVREGRTDRIPAIVARLNSIGVPLTVEEVLAQATGTPSVGRPHVADALVANGTVANRTEAFDKYLADGRAGHVSHYALEPGHAIDLVREAGGVPVIAHPWGRSSYKVMTEDTLGRLVQDHGLAGIEVDHQDHSPESREALRAIARNLGMIYTGSSDHHGLGKIDHDLGVNSTEPEQFDRLLEIAKANAVSADAAVPEAYLP</sequence>
<evidence type="ECO:0000313" key="3">
    <source>
        <dbReference type="Proteomes" id="UP001500190"/>
    </source>
</evidence>
<proteinExistence type="predicted"/>
<comment type="caution">
    <text evidence="2">The sequence shown here is derived from an EMBL/GenBank/DDBJ whole genome shotgun (WGS) entry which is preliminary data.</text>
</comment>
<name>A0ABN2DWD6_9ACTN</name>
<dbReference type="CDD" id="cd07438">
    <property type="entry name" value="PHP_HisPPase_AMP"/>
    <property type="match status" value="1"/>
</dbReference>
<dbReference type="Pfam" id="PF02811">
    <property type="entry name" value="PHP"/>
    <property type="match status" value="1"/>
</dbReference>
<reference evidence="2 3" key="1">
    <citation type="journal article" date="2019" name="Int. J. Syst. Evol. Microbiol.">
        <title>The Global Catalogue of Microorganisms (GCM) 10K type strain sequencing project: providing services to taxonomists for standard genome sequencing and annotation.</title>
        <authorList>
            <consortium name="The Broad Institute Genomics Platform"/>
            <consortium name="The Broad Institute Genome Sequencing Center for Infectious Disease"/>
            <person name="Wu L."/>
            <person name="Ma J."/>
        </authorList>
    </citation>
    <scope>NUCLEOTIDE SEQUENCE [LARGE SCALE GENOMIC DNA]</scope>
    <source>
        <strain evidence="2 3">JCM 14304</strain>
    </source>
</reference>
<dbReference type="Gene3D" id="1.10.150.650">
    <property type="match status" value="1"/>
</dbReference>
<feature type="domain" description="Polymerase/histidinol phosphatase N-terminal" evidence="1">
    <location>
        <begin position="30"/>
        <end position="95"/>
    </location>
</feature>
<dbReference type="InterPro" id="IPR052018">
    <property type="entry name" value="PHP_domain"/>
</dbReference>
<dbReference type="SUPFAM" id="SSF89550">
    <property type="entry name" value="PHP domain-like"/>
    <property type="match status" value="1"/>
</dbReference>
<dbReference type="EMBL" id="BAAAND010000006">
    <property type="protein sequence ID" value="GAA1588781.1"/>
    <property type="molecule type" value="Genomic_DNA"/>
</dbReference>
<dbReference type="InterPro" id="IPR016195">
    <property type="entry name" value="Pol/histidinol_Pase-like"/>
</dbReference>
<dbReference type="PANTHER" id="PTHR42924">
    <property type="entry name" value="EXONUCLEASE"/>
    <property type="match status" value="1"/>
</dbReference>